<reference evidence="2" key="1">
    <citation type="journal article" date="2020" name="Stud. Mycol.">
        <title>101 Dothideomycetes genomes: a test case for predicting lifestyles and emergence of pathogens.</title>
        <authorList>
            <person name="Haridas S."/>
            <person name="Albert R."/>
            <person name="Binder M."/>
            <person name="Bloem J."/>
            <person name="Labutti K."/>
            <person name="Salamov A."/>
            <person name="Andreopoulos B."/>
            <person name="Baker S."/>
            <person name="Barry K."/>
            <person name="Bills G."/>
            <person name="Bluhm B."/>
            <person name="Cannon C."/>
            <person name="Castanera R."/>
            <person name="Culley D."/>
            <person name="Daum C."/>
            <person name="Ezra D."/>
            <person name="Gonzalez J."/>
            <person name="Henrissat B."/>
            <person name="Kuo A."/>
            <person name="Liang C."/>
            <person name="Lipzen A."/>
            <person name="Lutzoni F."/>
            <person name="Magnuson J."/>
            <person name="Mondo S."/>
            <person name="Nolan M."/>
            <person name="Ohm R."/>
            <person name="Pangilinan J."/>
            <person name="Park H.-J."/>
            <person name="Ramirez L."/>
            <person name="Alfaro M."/>
            <person name="Sun H."/>
            <person name="Tritt A."/>
            <person name="Yoshinaga Y."/>
            <person name="Zwiers L.-H."/>
            <person name="Turgeon B."/>
            <person name="Goodwin S."/>
            <person name="Spatafora J."/>
            <person name="Crous P."/>
            <person name="Grigoriev I."/>
        </authorList>
    </citation>
    <scope>NUCLEOTIDE SEQUENCE</scope>
    <source>
        <strain evidence="2">CBS 279.74</strain>
    </source>
</reference>
<keyword evidence="3" id="KW-1185">Reference proteome</keyword>
<name>A0A6G1K9W8_9PLEO</name>
<dbReference type="Gene3D" id="3.40.50.1820">
    <property type="entry name" value="alpha/beta hydrolase"/>
    <property type="match status" value="1"/>
</dbReference>
<protein>
    <recommendedName>
        <fullName evidence="4">Alpha/beta-hydrolase</fullName>
    </recommendedName>
</protein>
<dbReference type="PANTHER" id="PTHR42103">
    <property type="entry name" value="ALPHA/BETA-HYDROLASES SUPERFAMILY PROTEIN"/>
    <property type="match status" value="1"/>
</dbReference>
<dbReference type="AlphaFoldDB" id="A0A6G1K9W8"/>
<organism evidence="2 3">
    <name type="scientific">Pleomassaria siparia CBS 279.74</name>
    <dbReference type="NCBI Taxonomy" id="1314801"/>
    <lineage>
        <taxon>Eukaryota</taxon>
        <taxon>Fungi</taxon>
        <taxon>Dikarya</taxon>
        <taxon>Ascomycota</taxon>
        <taxon>Pezizomycotina</taxon>
        <taxon>Dothideomycetes</taxon>
        <taxon>Pleosporomycetidae</taxon>
        <taxon>Pleosporales</taxon>
        <taxon>Pleomassariaceae</taxon>
        <taxon>Pleomassaria</taxon>
    </lineage>
</organism>
<accession>A0A6G1K9W8</accession>
<gene>
    <name evidence="2" type="ORF">K504DRAFT_379349</name>
</gene>
<evidence type="ECO:0000256" key="1">
    <source>
        <dbReference type="SAM" id="MobiDB-lite"/>
    </source>
</evidence>
<feature type="compositionally biased region" description="Basic and acidic residues" evidence="1">
    <location>
        <begin position="244"/>
        <end position="266"/>
    </location>
</feature>
<dbReference type="Proteomes" id="UP000799428">
    <property type="component" value="Unassembled WGS sequence"/>
</dbReference>
<evidence type="ECO:0008006" key="4">
    <source>
        <dbReference type="Google" id="ProtNLM"/>
    </source>
</evidence>
<feature type="region of interest" description="Disordered" evidence="1">
    <location>
        <begin position="134"/>
        <end position="155"/>
    </location>
</feature>
<dbReference type="EMBL" id="MU005770">
    <property type="protein sequence ID" value="KAF2709608.1"/>
    <property type="molecule type" value="Genomic_DNA"/>
</dbReference>
<feature type="region of interest" description="Disordered" evidence="1">
    <location>
        <begin position="228"/>
        <end position="266"/>
    </location>
</feature>
<dbReference type="PANTHER" id="PTHR42103:SF2">
    <property type="entry name" value="AB HYDROLASE-1 DOMAIN-CONTAINING PROTEIN"/>
    <property type="match status" value="1"/>
</dbReference>
<dbReference type="InterPro" id="IPR029058">
    <property type="entry name" value="AB_hydrolase_fold"/>
</dbReference>
<evidence type="ECO:0000313" key="3">
    <source>
        <dbReference type="Proteomes" id="UP000799428"/>
    </source>
</evidence>
<proteinExistence type="predicted"/>
<dbReference type="OrthoDB" id="10260961at2759"/>
<sequence length="418" mass="46133">MPAPSEPTYSFTLPSIHDDTALDCRIYHPLIFSQPQRRDLANSKEWRNKGIVMAHPYAPMGGSYDDRVVGMVVEEFLKLGFVVGTFNFRGAQGSKAHTSWSGKPEIGDYMSFAAFFMHYLSYLHPFPSASTTFTPEQSPLSGSAPMQPHDQDSPSCIPSKESVLVILGGYSYGSHILRHLPPVPSILSPFSVPASGTAAAEILLRAHRLGDQSNLDWINAARDHARQSHSRASLGVVMGGEETSPEKRRSSREMRRRSMDRDREGASVRRSLDLGIRIHSLSHRRGVKKDKFLETSVNSTPDTGAVGSISMPEVRYLLISPLAAPVSTVVAPGLGQKFWSREKEGKELVGKHVALAVYGDQDIFTSAKRTREWAERMGGQPGSKFEHVEIVGAGHFWHEVGAEDKLRATLRDWEGVVS</sequence>
<evidence type="ECO:0000313" key="2">
    <source>
        <dbReference type="EMBL" id="KAF2709608.1"/>
    </source>
</evidence>
<dbReference type="SUPFAM" id="SSF53474">
    <property type="entry name" value="alpha/beta-Hydrolases"/>
    <property type="match status" value="2"/>
</dbReference>